<dbReference type="Gene3D" id="3.30.70.1020">
    <property type="entry name" value="Trehalose-6-phosphate phosphatase related protein, domain 2"/>
    <property type="match status" value="1"/>
</dbReference>
<dbReference type="NCBIfam" id="TIGR00685">
    <property type="entry name" value="T6PP"/>
    <property type="match status" value="1"/>
</dbReference>
<dbReference type="InterPro" id="IPR023214">
    <property type="entry name" value="HAD_sf"/>
</dbReference>
<dbReference type="InterPro" id="IPR003337">
    <property type="entry name" value="Trehalose_PPase"/>
</dbReference>
<protein>
    <recommendedName>
        <fullName evidence="4">Trehalose 6-phosphate phosphatase</fullName>
        <ecNumber evidence="4">3.1.3.12</ecNumber>
    </recommendedName>
</protein>
<gene>
    <name evidence="5" type="ORF">SAMN04488047_1106</name>
</gene>
<proteinExistence type="inferred from homology"/>
<dbReference type="Pfam" id="PF02358">
    <property type="entry name" value="Trehalose_PPase"/>
    <property type="match status" value="1"/>
</dbReference>
<dbReference type="STRING" id="441119.SAMN04488047_1106"/>
<dbReference type="UniPathway" id="UPA00299"/>
<evidence type="ECO:0000256" key="2">
    <source>
        <dbReference type="ARBA" id="ARBA00008770"/>
    </source>
</evidence>
<dbReference type="GO" id="GO:0004805">
    <property type="term" value="F:trehalose-phosphatase activity"/>
    <property type="evidence" value="ECO:0007669"/>
    <property type="project" value="UniProtKB-EC"/>
</dbReference>
<sequence>MSNPAAPPFAKTADPVLPPPDRTALFLDFDGTLVDIVETPDGVTVPAHVHDVLAALAAATGGATAIISGRTVSDVRKFLHGFDGTIVGSHGAEWFADGELESHPLAGSDAVAEATARAHAFAEGDDRLLVEEKPAGVVLHYRRAPEREDEVRAAVKTIARGIEGLVPSPAKMACELRPADVSKRGAVARLAGDAPFAGRTPAYFGDDHTDEAAMEWVLEQGGTAVKIGEGKSCAPHRLATPADVVALLADWTGGK</sequence>
<dbReference type="InterPro" id="IPR036412">
    <property type="entry name" value="HAD-like_sf"/>
</dbReference>
<evidence type="ECO:0000256" key="1">
    <source>
        <dbReference type="ARBA" id="ARBA00005199"/>
    </source>
</evidence>
<dbReference type="EC" id="3.1.3.12" evidence="4"/>
<dbReference type="InterPro" id="IPR044651">
    <property type="entry name" value="OTSB-like"/>
</dbReference>
<keyword evidence="3 4" id="KW-0378">Hydrolase</keyword>
<keyword evidence="4" id="KW-0460">Magnesium</keyword>
<organism evidence="5 6">
    <name type="scientific">Tranquillimonas alkanivorans</name>
    <dbReference type="NCBI Taxonomy" id="441119"/>
    <lineage>
        <taxon>Bacteria</taxon>
        <taxon>Pseudomonadati</taxon>
        <taxon>Pseudomonadota</taxon>
        <taxon>Alphaproteobacteria</taxon>
        <taxon>Rhodobacterales</taxon>
        <taxon>Roseobacteraceae</taxon>
        <taxon>Tranquillimonas</taxon>
    </lineage>
</organism>
<keyword evidence="4" id="KW-0479">Metal-binding</keyword>
<evidence type="ECO:0000256" key="4">
    <source>
        <dbReference type="RuleBase" id="RU361117"/>
    </source>
</evidence>
<dbReference type="PANTHER" id="PTHR43768:SF3">
    <property type="entry name" value="TREHALOSE 6-PHOSPHATE PHOSPHATASE"/>
    <property type="match status" value="1"/>
</dbReference>
<dbReference type="PANTHER" id="PTHR43768">
    <property type="entry name" value="TREHALOSE 6-PHOSPHATE PHOSPHATASE"/>
    <property type="match status" value="1"/>
</dbReference>
<name>A0A1I5S2D2_9RHOB</name>
<dbReference type="GO" id="GO:0005992">
    <property type="term" value="P:trehalose biosynthetic process"/>
    <property type="evidence" value="ECO:0007669"/>
    <property type="project" value="UniProtKB-UniPathway"/>
</dbReference>
<keyword evidence="6" id="KW-1185">Reference proteome</keyword>
<dbReference type="GO" id="GO:0046872">
    <property type="term" value="F:metal ion binding"/>
    <property type="evidence" value="ECO:0007669"/>
    <property type="project" value="UniProtKB-KW"/>
</dbReference>
<dbReference type="SUPFAM" id="SSF56784">
    <property type="entry name" value="HAD-like"/>
    <property type="match status" value="1"/>
</dbReference>
<dbReference type="InterPro" id="IPR006379">
    <property type="entry name" value="HAD-SF_hydro_IIB"/>
</dbReference>
<comment type="pathway">
    <text evidence="1 4">Glycan biosynthesis; trehalose biosynthesis.</text>
</comment>
<accession>A0A1I5S2D2</accession>
<comment type="function">
    <text evidence="4">Removes the phosphate from trehalose 6-phosphate to produce free trehalose.</text>
</comment>
<comment type="similarity">
    <text evidence="2 4">Belongs to the trehalose phosphatase family.</text>
</comment>
<evidence type="ECO:0000313" key="6">
    <source>
        <dbReference type="Proteomes" id="UP000199356"/>
    </source>
</evidence>
<dbReference type="Proteomes" id="UP000199356">
    <property type="component" value="Unassembled WGS sequence"/>
</dbReference>
<evidence type="ECO:0000256" key="3">
    <source>
        <dbReference type="ARBA" id="ARBA00022801"/>
    </source>
</evidence>
<dbReference type="AlphaFoldDB" id="A0A1I5S2D2"/>
<comment type="cofactor">
    <cofactor evidence="4">
        <name>Mg(2+)</name>
        <dbReference type="ChEBI" id="CHEBI:18420"/>
    </cofactor>
</comment>
<dbReference type="NCBIfam" id="TIGR01484">
    <property type="entry name" value="HAD-SF-IIB"/>
    <property type="match status" value="1"/>
</dbReference>
<comment type="catalytic activity">
    <reaction evidence="4">
        <text>alpha,alpha-trehalose 6-phosphate + H2O = alpha,alpha-trehalose + phosphate</text>
        <dbReference type="Rhea" id="RHEA:23420"/>
        <dbReference type="ChEBI" id="CHEBI:15377"/>
        <dbReference type="ChEBI" id="CHEBI:16551"/>
        <dbReference type="ChEBI" id="CHEBI:43474"/>
        <dbReference type="ChEBI" id="CHEBI:58429"/>
        <dbReference type="EC" id="3.1.3.12"/>
    </reaction>
</comment>
<dbReference type="Gene3D" id="3.40.50.1000">
    <property type="entry name" value="HAD superfamily/HAD-like"/>
    <property type="match status" value="1"/>
</dbReference>
<dbReference type="EMBL" id="FOXA01000010">
    <property type="protein sequence ID" value="SFP64869.1"/>
    <property type="molecule type" value="Genomic_DNA"/>
</dbReference>
<reference evidence="5 6" key="1">
    <citation type="submission" date="2016-10" db="EMBL/GenBank/DDBJ databases">
        <authorList>
            <person name="de Groot N.N."/>
        </authorList>
    </citation>
    <scope>NUCLEOTIDE SEQUENCE [LARGE SCALE GENOMIC DNA]</scope>
    <source>
        <strain evidence="5 6">DSM 19547</strain>
    </source>
</reference>
<evidence type="ECO:0000313" key="5">
    <source>
        <dbReference type="EMBL" id="SFP64869.1"/>
    </source>
</evidence>